<dbReference type="GO" id="GO:0016491">
    <property type="term" value="F:oxidoreductase activity"/>
    <property type="evidence" value="ECO:0007669"/>
    <property type="project" value="InterPro"/>
</dbReference>
<dbReference type="InterPro" id="IPR029479">
    <property type="entry name" value="Nitroreductase"/>
</dbReference>
<evidence type="ECO:0000256" key="1">
    <source>
        <dbReference type="SAM" id="MobiDB-lite"/>
    </source>
</evidence>
<organism evidence="3">
    <name type="scientific">Streptomyces sp. R21</name>
    <dbReference type="NCBI Taxonomy" id="3238627"/>
    <lineage>
        <taxon>Bacteria</taxon>
        <taxon>Bacillati</taxon>
        <taxon>Actinomycetota</taxon>
        <taxon>Actinomycetes</taxon>
        <taxon>Kitasatosporales</taxon>
        <taxon>Streptomycetaceae</taxon>
        <taxon>Streptomyces</taxon>
    </lineage>
</organism>
<protein>
    <submittedName>
        <fullName evidence="3">Nitroreductase family protein</fullName>
    </submittedName>
</protein>
<accession>A0AB39PK72</accession>
<dbReference type="AlphaFoldDB" id="A0AB39PK72"/>
<dbReference type="InterPro" id="IPR000415">
    <property type="entry name" value="Nitroreductase-like"/>
</dbReference>
<proteinExistence type="predicted"/>
<dbReference type="PANTHER" id="PTHR23026:SF123">
    <property type="entry name" value="NAD(P)H NITROREDUCTASE RV3131-RELATED"/>
    <property type="match status" value="1"/>
</dbReference>
<feature type="region of interest" description="Disordered" evidence="1">
    <location>
        <begin position="313"/>
        <end position="334"/>
    </location>
</feature>
<dbReference type="PANTHER" id="PTHR23026">
    <property type="entry name" value="NADPH NITROREDUCTASE"/>
    <property type="match status" value="1"/>
</dbReference>
<dbReference type="InterPro" id="IPR050627">
    <property type="entry name" value="Nitroreductase/BluB"/>
</dbReference>
<dbReference type="Gene3D" id="3.40.109.10">
    <property type="entry name" value="NADH Oxidase"/>
    <property type="match status" value="2"/>
</dbReference>
<dbReference type="RefSeq" id="WP_369241718.1">
    <property type="nucleotide sequence ID" value="NZ_CP163435.1"/>
</dbReference>
<sequence length="334" mass="36941">MSVTSLDSSALEKMISAAIAAPSMHNTQPWHFRFDPELLTLEIHAAAERALPSEDPHGRALHIAAGAALVNLRIAVTHLGWKPVARLLPNAHRPDLLVTVRITPSASLATVHSPDLYDAIWRRRSSRFPFAERRVPTAVMQELAEAAHMEGAALTVPDPHETARLLRVTATAERRNHADPDRSVESRRWTGRDVGEDTGIPSSAFGPQDAFEQVPMRDFGARRSLEQLPSRPFERTPTLAVLTTAHDRRMDWLRAGQALQSVLLVATTQGLRTSLLHQALEWPDLRDRLRPETAPFDHVQLIVRLGYGPDGPATPRRAPHLLLDAEEAAPSARP</sequence>
<dbReference type="EMBL" id="CP163435">
    <property type="protein sequence ID" value="XDQ31120.1"/>
    <property type="molecule type" value="Genomic_DNA"/>
</dbReference>
<dbReference type="NCBIfam" id="NF047509">
    <property type="entry name" value="Rv3131_FMN_oxido"/>
    <property type="match status" value="1"/>
</dbReference>
<evidence type="ECO:0000313" key="3">
    <source>
        <dbReference type="EMBL" id="XDQ31120.1"/>
    </source>
</evidence>
<reference evidence="3" key="1">
    <citation type="submission" date="2024-07" db="EMBL/GenBank/DDBJ databases">
        <authorList>
            <person name="Yu S.T."/>
        </authorList>
    </citation>
    <scope>NUCLEOTIDE SEQUENCE</scope>
    <source>
        <strain evidence="3">R21</strain>
    </source>
</reference>
<name>A0AB39PK72_9ACTN</name>
<dbReference type="Pfam" id="PF00881">
    <property type="entry name" value="Nitroreductase"/>
    <property type="match status" value="1"/>
</dbReference>
<gene>
    <name evidence="3" type="ORF">AB5J56_43305</name>
</gene>
<feature type="domain" description="Nitroreductase" evidence="2">
    <location>
        <begin position="122"/>
        <end position="307"/>
    </location>
</feature>
<dbReference type="SUPFAM" id="SSF55469">
    <property type="entry name" value="FMN-dependent nitroreductase-like"/>
    <property type="match status" value="2"/>
</dbReference>
<evidence type="ECO:0000259" key="2">
    <source>
        <dbReference type="Pfam" id="PF00881"/>
    </source>
</evidence>